<feature type="signal peptide" evidence="1">
    <location>
        <begin position="1"/>
        <end position="20"/>
    </location>
</feature>
<dbReference type="Proteomes" id="UP000625283">
    <property type="component" value="Unassembled WGS sequence"/>
</dbReference>
<name>A0ABS1QYD7_9SPHI</name>
<feature type="chain" id="PRO_5046857102" evidence="1">
    <location>
        <begin position="21"/>
        <end position="166"/>
    </location>
</feature>
<dbReference type="EMBL" id="JAERTY010000001">
    <property type="protein sequence ID" value="MBL1407450.1"/>
    <property type="molecule type" value="Genomic_DNA"/>
</dbReference>
<gene>
    <name evidence="2" type="ORF">JKG61_01665</name>
</gene>
<evidence type="ECO:0000256" key="1">
    <source>
        <dbReference type="SAM" id="SignalP"/>
    </source>
</evidence>
<proteinExistence type="predicted"/>
<evidence type="ECO:0000313" key="2">
    <source>
        <dbReference type="EMBL" id="MBL1407450.1"/>
    </source>
</evidence>
<keyword evidence="1" id="KW-0732">Signal</keyword>
<protein>
    <submittedName>
        <fullName evidence="2">Uncharacterized protein</fullName>
    </submittedName>
</protein>
<accession>A0ABS1QYD7</accession>
<dbReference type="RefSeq" id="WP_202101252.1">
    <property type="nucleotide sequence ID" value="NZ_JAERTY010000001.1"/>
</dbReference>
<reference evidence="2 3" key="1">
    <citation type="submission" date="2021-01" db="EMBL/GenBank/DDBJ databases">
        <title>C459-1 draft genome sequence.</title>
        <authorList>
            <person name="Zhang X.-F."/>
        </authorList>
    </citation>
    <scope>NUCLEOTIDE SEQUENCE [LARGE SCALE GENOMIC DNA]</scope>
    <source>
        <strain evidence="3">C459-1</strain>
    </source>
</reference>
<keyword evidence="3" id="KW-1185">Reference proteome</keyword>
<organism evidence="2 3">
    <name type="scientific">Sphingobacterium faecale</name>
    <dbReference type="NCBI Taxonomy" id="2803775"/>
    <lineage>
        <taxon>Bacteria</taxon>
        <taxon>Pseudomonadati</taxon>
        <taxon>Bacteroidota</taxon>
        <taxon>Sphingobacteriia</taxon>
        <taxon>Sphingobacteriales</taxon>
        <taxon>Sphingobacteriaceae</taxon>
        <taxon>Sphingobacterium</taxon>
    </lineage>
</organism>
<comment type="caution">
    <text evidence="2">The sequence shown here is derived from an EMBL/GenBank/DDBJ whole genome shotgun (WGS) entry which is preliminary data.</text>
</comment>
<evidence type="ECO:0000313" key="3">
    <source>
        <dbReference type="Proteomes" id="UP000625283"/>
    </source>
</evidence>
<sequence length="166" mass="18358">MQYPALSKIASILSCMLFLACNGPNQNTSDRKSEQKIESYSNTDSLPVDDSPIWSYDYNADTLIRLDSNRSNTLTATEAINIINKTYQGKVTLTLVRQGADTIKVKIEHPEVLTQQMGSTGAQAYIALATFTLTEQTGVNYVTFDFKEGDHASPGTYSRYSFGNHP</sequence>